<dbReference type="AlphaFoldDB" id="A0A3T0JT01"/>
<dbReference type="SUPFAM" id="SSF50475">
    <property type="entry name" value="FMN-binding split barrel"/>
    <property type="match status" value="1"/>
</dbReference>
<accession>A0A3T0JT01</accession>
<dbReference type="InterPro" id="IPR011576">
    <property type="entry name" value="Pyridox_Oxase_N"/>
</dbReference>
<dbReference type="Proteomes" id="UP000282760">
    <property type="component" value="Chromosome"/>
</dbReference>
<name>A0A3T0JT01_PSESX</name>
<protein>
    <recommendedName>
        <fullName evidence="1">Pyridoxamine 5'-phosphate oxidase N-terminal domain-containing protein</fullName>
    </recommendedName>
</protein>
<evidence type="ECO:0000313" key="2">
    <source>
        <dbReference type="EMBL" id="AZV26581.1"/>
    </source>
</evidence>
<dbReference type="Gene3D" id="2.30.110.10">
    <property type="entry name" value="Electron Transport, Fmn-binding Protein, Chain A"/>
    <property type="match status" value="1"/>
</dbReference>
<proteinExistence type="predicted"/>
<reference evidence="2 3" key="1">
    <citation type="submission" date="2017-11" db="EMBL/GenBank/DDBJ databases">
        <title>Effect of PGPRs.</title>
        <authorList>
            <person name="Oliva R."/>
            <person name="Nong J."/>
            <person name="Roman V."/>
        </authorList>
    </citation>
    <scope>NUCLEOTIDE SEQUENCE [LARGE SCALE GENOMIC DNA]</scope>
    <source>
        <strain evidence="2">Inb918</strain>
    </source>
</reference>
<gene>
    <name evidence="2" type="ORF">CT157_11340</name>
</gene>
<dbReference type="EMBL" id="CP024646">
    <property type="protein sequence ID" value="AZV26581.1"/>
    <property type="molecule type" value="Genomic_DNA"/>
</dbReference>
<organism evidence="2 3">
    <name type="scientific">Pseudomonas syringae</name>
    <dbReference type="NCBI Taxonomy" id="317"/>
    <lineage>
        <taxon>Bacteria</taxon>
        <taxon>Pseudomonadati</taxon>
        <taxon>Pseudomonadota</taxon>
        <taxon>Gammaproteobacteria</taxon>
        <taxon>Pseudomonadales</taxon>
        <taxon>Pseudomonadaceae</taxon>
        <taxon>Pseudomonas</taxon>
    </lineage>
</organism>
<sequence>MSLEQRAYNLLKESRFVTLASCSKEGDVWASTVNYIPVLKPVSLVWSSQRSAQHSQNIRNSKKISGSIFRYDLQGISPLGVDGVQFNGSACEISSSESEEIYNYFRRCNFSNESESLRFMPPLEEFLEAGHRRFYRVKIQQLWLFDIDEWLDSKNDQRVLIDIDAMAGLRGF</sequence>
<evidence type="ECO:0000313" key="3">
    <source>
        <dbReference type="Proteomes" id="UP000282760"/>
    </source>
</evidence>
<dbReference type="Pfam" id="PF01243">
    <property type="entry name" value="PNPOx_N"/>
    <property type="match status" value="1"/>
</dbReference>
<dbReference type="InterPro" id="IPR012349">
    <property type="entry name" value="Split_barrel_FMN-bd"/>
</dbReference>
<evidence type="ECO:0000259" key="1">
    <source>
        <dbReference type="Pfam" id="PF01243"/>
    </source>
</evidence>
<feature type="domain" description="Pyridoxamine 5'-phosphate oxidase N-terminal" evidence="1">
    <location>
        <begin position="7"/>
        <end position="112"/>
    </location>
</feature>